<sequence>MSKKTKFKEDDFIDEAEEQDPIVQALDTFFDEGLITNVLYEVKSGKEATVYCCEAHPSTGVELLAAKFYRPRQNRNFKNDAVYQEGRVILDSHARRAVANKSRRGREMQFSMWIDHEFEALTALYKAGASTPRPFARASSAILMEYMGDQQQAASALQHVSLEREEVYPLFEQLMQNIELLLSCNYIHGDLSGFNILYWEGQIKIIDFPQTIDPRFNVNAFSLLERDINNVCRYFARYGLQRDSLRLANALWRKFMNAEL</sequence>
<evidence type="ECO:0000256" key="4">
    <source>
        <dbReference type="ARBA" id="ARBA00022679"/>
    </source>
</evidence>
<evidence type="ECO:0000256" key="6">
    <source>
        <dbReference type="ARBA" id="ARBA00022741"/>
    </source>
</evidence>
<dbReference type="Proteomes" id="UP000597444">
    <property type="component" value="Unassembled WGS sequence"/>
</dbReference>
<dbReference type="InterPro" id="IPR011009">
    <property type="entry name" value="Kinase-like_dom_sf"/>
</dbReference>
<keyword evidence="4" id="KW-0808">Transferase</keyword>
<keyword evidence="6" id="KW-0547">Nucleotide-binding</keyword>
<evidence type="ECO:0000256" key="10">
    <source>
        <dbReference type="ARBA" id="ARBA00047899"/>
    </source>
</evidence>
<gene>
    <name evidence="13" type="ORF">KSF_053930</name>
</gene>
<dbReference type="Gene3D" id="3.30.200.20">
    <property type="entry name" value="Phosphorylase Kinase, domain 1"/>
    <property type="match status" value="1"/>
</dbReference>
<accession>A0A8J3IMY1</accession>
<reference evidence="13" key="1">
    <citation type="submission" date="2020-10" db="EMBL/GenBank/DDBJ databases">
        <title>Taxonomic study of unclassified bacteria belonging to the class Ktedonobacteria.</title>
        <authorList>
            <person name="Yabe S."/>
            <person name="Wang C.M."/>
            <person name="Zheng Y."/>
            <person name="Sakai Y."/>
            <person name="Cavaletti L."/>
            <person name="Monciardini P."/>
            <person name="Donadio S."/>
        </authorList>
    </citation>
    <scope>NUCLEOTIDE SEQUENCE</scope>
    <source>
        <strain evidence="13">ID150040</strain>
    </source>
</reference>
<comment type="catalytic activity">
    <reaction evidence="10">
        <text>L-threonyl-[protein] + ATP = O-phospho-L-threonyl-[protein] + ADP + H(+)</text>
        <dbReference type="Rhea" id="RHEA:46608"/>
        <dbReference type="Rhea" id="RHEA-COMP:11060"/>
        <dbReference type="Rhea" id="RHEA-COMP:11605"/>
        <dbReference type="ChEBI" id="CHEBI:15378"/>
        <dbReference type="ChEBI" id="CHEBI:30013"/>
        <dbReference type="ChEBI" id="CHEBI:30616"/>
        <dbReference type="ChEBI" id="CHEBI:61977"/>
        <dbReference type="ChEBI" id="CHEBI:456216"/>
        <dbReference type="EC" id="2.7.11.1"/>
    </reaction>
</comment>
<evidence type="ECO:0000256" key="5">
    <source>
        <dbReference type="ARBA" id="ARBA00022723"/>
    </source>
</evidence>
<dbReference type="InterPro" id="IPR051272">
    <property type="entry name" value="RIO-type_Ser/Thr_kinase"/>
</dbReference>
<keyword evidence="8" id="KW-0067">ATP-binding</keyword>
<evidence type="ECO:0000256" key="3">
    <source>
        <dbReference type="ARBA" id="ARBA00022527"/>
    </source>
</evidence>
<dbReference type="InterPro" id="IPR000719">
    <property type="entry name" value="Prot_kinase_dom"/>
</dbReference>
<dbReference type="RefSeq" id="WP_220206030.1">
    <property type="nucleotide sequence ID" value="NZ_BNJK01000001.1"/>
</dbReference>
<evidence type="ECO:0000256" key="11">
    <source>
        <dbReference type="ARBA" id="ARBA00048679"/>
    </source>
</evidence>
<dbReference type="PROSITE" id="PS50011">
    <property type="entry name" value="PROTEIN_KINASE_DOM"/>
    <property type="match status" value="1"/>
</dbReference>
<evidence type="ECO:0000256" key="7">
    <source>
        <dbReference type="ARBA" id="ARBA00022777"/>
    </source>
</evidence>
<evidence type="ECO:0000313" key="14">
    <source>
        <dbReference type="Proteomes" id="UP000597444"/>
    </source>
</evidence>
<feature type="domain" description="Protein kinase" evidence="12">
    <location>
        <begin position="36"/>
        <end position="260"/>
    </location>
</feature>
<dbReference type="InterPro" id="IPR018934">
    <property type="entry name" value="RIO_dom"/>
</dbReference>
<keyword evidence="5" id="KW-0479">Metal-binding</keyword>
<evidence type="ECO:0000256" key="2">
    <source>
        <dbReference type="ARBA" id="ARBA00012513"/>
    </source>
</evidence>
<dbReference type="Gene3D" id="1.10.510.10">
    <property type="entry name" value="Transferase(Phosphotransferase) domain 1"/>
    <property type="match status" value="1"/>
</dbReference>
<keyword evidence="7 13" id="KW-0418">Kinase</keyword>
<proteinExistence type="inferred from homology"/>
<evidence type="ECO:0000313" key="13">
    <source>
        <dbReference type="EMBL" id="GHO95345.1"/>
    </source>
</evidence>
<organism evidence="13 14">
    <name type="scientific">Reticulibacter mediterranei</name>
    <dbReference type="NCBI Taxonomy" id="2778369"/>
    <lineage>
        <taxon>Bacteria</taxon>
        <taxon>Bacillati</taxon>
        <taxon>Chloroflexota</taxon>
        <taxon>Ktedonobacteria</taxon>
        <taxon>Ktedonobacterales</taxon>
        <taxon>Reticulibacteraceae</taxon>
        <taxon>Reticulibacter</taxon>
    </lineage>
</organism>
<dbReference type="PANTHER" id="PTHR45723">
    <property type="entry name" value="SERINE/THREONINE-PROTEIN KINASE RIO1"/>
    <property type="match status" value="1"/>
</dbReference>
<comment type="caution">
    <text evidence="13">The sequence shown here is derived from an EMBL/GenBank/DDBJ whole genome shotgun (WGS) entry which is preliminary data.</text>
</comment>
<dbReference type="Pfam" id="PF01163">
    <property type="entry name" value="RIO1"/>
    <property type="match status" value="1"/>
</dbReference>
<keyword evidence="14" id="KW-1185">Reference proteome</keyword>
<dbReference type="GO" id="GO:0004674">
    <property type="term" value="F:protein serine/threonine kinase activity"/>
    <property type="evidence" value="ECO:0007669"/>
    <property type="project" value="UniProtKB-KW"/>
</dbReference>
<protein>
    <recommendedName>
        <fullName evidence="2">non-specific serine/threonine protein kinase</fullName>
        <ecNumber evidence="2">2.7.11.1</ecNumber>
    </recommendedName>
</protein>
<evidence type="ECO:0000256" key="8">
    <source>
        <dbReference type="ARBA" id="ARBA00022840"/>
    </source>
</evidence>
<evidence type="ECO:0000256" key="9">
    <source>
        <dbReference type="ARBA" id="ARBA00022842"/>
    </source>
</evidence>
<dbReference type="GO" id="GO:0046872">
    <property type="term" value="F:metal ion binding"/>
    <property type="evidence" value="ECO:0007669"/>
    <property type="project" value="UniProtKB-KW"/>
</dbReference>
<dbReference type="SMART" id="SM00090">
    <property type="entry name" value="RIO"/>
    <property type="match status" value="1"/>
</dbReference>
<dbReference type="InterPro" id="IPR000687">
    <property type="entry name" value="RIO_kinase"/>
</dbReference>
<dbReference type="GO" id="GO:0005524">
    <property type="term" value="F:ATP binding"/>
    <property type="evidence" value="ECO:0007669"/>
    <property type="project" value="UniProtKB-KW"/>
</dbReference>
<comment type="catalytic activity">
    <reaction evidence="11">
        <text>L-seryl-[protein] + ATP = O-phospho-L-seryl-[protein] + ADP + H(+)</text>
        <dbReference type="Rhea" id="RHEA:17989"/>
        <dbReference type="Rhea" id="RHEA-COMP:9863"/>
        <dbReference type="Rhea" id="RHEA-COMP:11604"/>
        <dbReference type="ChEBI" id="CHEBI:15378"/>
        <dbReference type="ChEBI" id="CHEBI:29999"/>
        <dbReference type="ChEBI" id="CHEBI:30616"/>
        <dbReference type="ChEBI" id="CHEBI:83421"/>
        <dbReference type="ChEBI" id="CHEBI:456216"/>
        <dbReference type="EC" id="2.7.11.1"/>
    </reaction>
</comment>
<comment type="similarity">
    <text evidence="1">Belongs to the protein kinase superfamily. RIO-type Ser/Thr kinase family.</text>
</comment>
<dbReference type="EC" id="2.7.11.1" evidence="2"/>
<dbReference type="EMBL" id="BNJK01000001">
    <property type="protein sequence ID" value="GHO95345.1"/>
    <property type="molecule type" value="Genomic_DNA"/>
</dbReference>
<dbReference type="AlphaFoldDB" id="A0A8J3IMY1"/>
<keyword evidence="9" id="KW-0460">Magnesium</keyword>
<dbReference type="SUPFAM" id="SSF56112">
    <property type="entry name" value="Protein kinase-like (PK-like)"/>
    <property type="match status" value="1"/>
</dbReference>
<evidence type="ECO:0000259" key="12">
    <source>
        <dbReference type="PROSITE" id="PS50011"/>
    </source>
</evidence>
<evidence type="ECO:0000256" key="1">
    <source>
        <dbReference type="ARBA" id="ARBA00009196"/>
    </source>
</evidence>
<keyword evidence="3 13" id="KW-0723">Serine/threonine-protein kinase</keyword>
<name>A0A8J3IMY1_9CHLR</name>